<comment type="caution">
    <text evidence="1">The sequence shown here is derived from an EMBL/GenBank/DDBJ whole genome shotgun (WGS) entry which is preliminary data.</text>
</comment>
<gene>
    <name evidence="1" type="ORF">V6U78_12020</name>
</gene>
<dbReference type="Proteomes" id="UP001621714">
    <property type="component" value="Unassembled WGS sequence"/>
</dbReference>
<keyword evidence="2" id="KW-1185">Reference proteome</keyword>
<reference evidence="1 2" key="1">
    <citation type="submission" date="2024-02" db="EMBL/GenBank/DDBJ databases">
        <title>Marinospirillum sp. MEB 164 isolated from Lonar lake sediment.</title>
        <authorList>
            <person name="Joshi A."/>
            <person name="Thite S."/>
        </authorList>
    </citation>
    <scope>NUCLEOTIDE SEQUENCE [LARGE SCALE GENOMIC DNA]</scope>
    <source>
        <strain evidence="1 2">MEB164</strain>
    </source>
</reference>
<evidence type="ECO:0000313" key="2">
    <source>
        <dbReference type="Proteomes" id="UP001621714"/>
    </source>
</evidence>
<sequence length="124" mass="14492">MLLKIRKSKAIHFKSNDTPKGRLINLSSHLYINLHQVTELSHYTLKQTQEMRTLDGTSQVVLESGTKVLHFTLVPTFASYPDKQDPQRRIHERRFYTVYFTPEAQQDYAVVRQVLNGQVFNNDD</sequence>
<dbReference type="EMBL" id="JBANFI010000009">
    <property type="protein sequence ID" value="MFK7161764.1"/>
    <property type="molecule type" value="Genomic_DNA"/>
</dbReference>
<protein>
    <submittedName>
        <fullName evidence="1">Uncharacterized protein</fullName>
    </submittedName>
</protein>
<proteinExistence type="predicted"/>
<dbReference type="RefSeq" id="WP_405341226.1">
    <property type="nucleotide sequence ID" value="NZ_JBANFI010000009.1"/>
</dbReference>
<evidence type="ECO:0000313" key="1">
    <source>
        <dbReference type="EMBL" id="MFK7161764.1"/>
    </source>
</evidence>
<accession>A0ABW8Q131</accession>
<organism evidence="1 2">
    <name type="scientific">Marinospirillum alkalitolerans</name>
    <dbReference type="NCBI Taxonomy" id="3123374"/>
    <lineage>
        <taxon>Bacteria</taxon>
        <taxon>Pseudomonadati</taxon>
        <taxon>Pseudomonadota</taxon>
        <taxon>Gammaproteobacteria</taxon>
        <taxon>Oceanospirillales</taxon>
        <taxon>Oceanospirillaceae</taxon>
        <taxon>Marinospirillum</taxon>
    </lineage>
</organism>
<name>A0ABW8Q131_9GAMM</name>